<name>A0AAU9FJ72_DROMD</name>
<keyword evidence="2" id="KW-1185">Reference proteome</keyword>
<proteinExistence type="predicted"/>
<reference evidence="1 2" key="1">
    <citation type="submission" date="2024-02" db="EMBL/GenBank/DDBJ databases">
        <title>A chromosome-level genome assembly of Drosophila madeirensis, a fruit fly species endemic to Madeira island.</title>
        <authorList>
            <person name="Tomihara K."/>
            <person name="Llopart A."/>
            <person name="Yamamoto D."/>
        </authorList>
    </citation>
    <scope>NUCLEOTIDE SEQUENCE [LARGE SCALE GENOMIC DNA]</scope>
    <source>
        <strain evidence="1 2">RF1</strain>
    </source>
</reference>
<evidence type="ECO:0000313" key="1">
    <source>
        <dbReference type="EMBL" id="BFF95951.1"/>
    </source>
</evidence>
<dbReference type="AlphaFoldDB" id="A0AAU9FJ72"/>
<protein>
    <submittedName>
        <fullName evidence="1">Uncharacterized protein</fullName>
    </submittedName>
</protein>
<evidence type="ECO:0000313" key="2">
    <source>
        <dbReference type="Proteomes" id="UP001500889"/>
    </source>
</evidence>
<organism evidence="1 2">
    <name type="scientific">Drosophila madeirensis</name>
    <name type="common">Fruit fly</name>
    <dbReference type="NCBI Taxonomy" id="30013"/>
    <lineage>
        <taxon>Eukaryota</taxon>
        <taxon>Metazoa</taxon>
        <taxon>Ecdysozoa</taxon>
        <taxon>Arthropoda</taxon>
        <taxon>Hexapoda</taxon>
        <taxon>Insecta</taxon>
        <taxon>Pterygota</taxon>
        <taxon>Neoptera</taxon>
        <taxon>Endopterygota</taxon>
        <taxon>Diptera</taxon>
        <taxon>Brachycera</taxon>
        <taxon>Muscomorpha</taxon>
        <taxon>Ephydroidea</taxon>
        <taxon>Drosophilidae</taxon>
        <taxon>Drosophila</taxon>
        <taxon>Sophophora</taxon>
    </lineage>
</organism>
<dbReference type="Proteomes" id="UP001500889">
    <property type="component" value="Chromosome U"/>
</dbReference>
<dbReference type="EMBL" id="AP029264">
    <property type="protein sequence ID" value="BFF95951.1"/>
    <property type="molecule type" value="Genomic_DNA"/>
</dbReference>
<accession>A0AAU9FJ72</accession>
<sequence length="96" mass="11428">MSRIRDWSRARPYIPKDNLTTDAGIRATKFPAKIDPECGPISMSMIIGWEYARIWLRERDANVAHHERAAKPKTVKNDFEWWLKLRKTNKRFCKIK</sequence>
<gene>
    <name evidence="1" type="ORF">DMAD_13249</name>
</gene>